<gene>
    <name evidence="2" type="ordered locus">Snas_1765</name>
</gene>
<dbReference type="SUPFAM" id="SSF140453">
    <property type="entry name" value="EsxAB dimer-like"/>
    <property type="match status" value="1"/>
</dbReference>
<sequence>MSYEDDVSTIKSKAAKIREMAAELWADMGWGIFKSPDDYYGELDWIGGQYKPFYERDPKPLESILTDLEGVKSQLEDPVTEKMDTVKGDLRDWQGTAAEAFVDNYLTPFPKTVTNQVEIVVELHAAIQASKEILDRSRKDAITIADNTIAALNRAMEIEDKNDDGRALTIIGAVLAVAAAIPTAGTSVGAFALGMGMLAGAAGIAAAEVGTRPITGTDPNSILEQMNDQLSSLDSGMTQEEDILAKILHKDADIIDAKMDKILPARPQIADDPGSKEFQLPTNPGS</sequence>
<accession>D3PY95</accession>
<evidence type="ECO:0000256" key="1">
    <source>
        <dbReference type="SAM" id="MobiDB-lite"/>
    </source>
</evidence>
<evidence type="ECO:0000313" key="2">
    <source>
        <dbReference type="EMBL" id="ADD41462.1"/>
    </source>
</evidence>
<dbReference type="Proteomes" id="UP000000844">
    <property type="component" value="Chromosome"/>
</dbReference>
<dbReference type="eggNOG" id="ENOG50333S1">
    <property type="taxonomic scope" value="Bacteria"/>
</dbReference>
<evidence type="ECO:0000313" key="3">
    <source>
        <dbReference type="Proteomes" id="UP000000844"/>
    </source>
</evidence>
<feature type="region of interest" description="Disordered" evidence="1">
    <location>
        <begin position="265"/>
        <end position="286"/>
    </location>
</feature>
<dbReference type="EMBL" id="CP001778">
    <property type="protein sequence ID" value="ADD41462.1"/>
    <property type="molecule type" value="Genomic_DNA"/>
</dbReference>
<name>D3PY95_STANL</name>
<dbReference type="STRING" id="446470.Snas_1765"/>
<dbReference type="KEGG" id="sna:Snas_1765"/>
<organism evidence="2 3">
    <name type="scientific">Stackebrandtia nassauensis (strain DSM 44728 / CIP 108903 / NRRL B-16338 / NBRC 102104 / LLR-40K-21)</name>
    <dbReference type="NCBI Taxonomy" id="446470"/>
    <lineage>
        <taxon>Bacteria</taxon>
        <taxon>Bacillati</taxon>
        <taxon>Actinomycetota</taxon>
        <taxon>Actinomycetes</taxon>
        <taxon>Glycomycetales</taxon>
        <taxon>Glycomycetaceae</taxon>
        <taxon>Stackebrandtia</taxon>
    </lineage>
</organism>
<protein>
    <submittedName>
        <fullName evidence="2">Uncharacterized protein</fullName>
    </submittedName>
</protein>
<keyword evidence="3" id="KW-1185">Reference proteome</keyword>
<dbReference type="InterPro" id="IPR036689">
    <property type="entry name" value="ESAT-6-like_sf"/>
</dbReference>
<dbReference type="HOGENOM" id="CLU_972901_0_0_11"/>
<dbReference type="RefSeq" id="WP_013017033.1">
    <property type="nucleotide sequence ID" value="NC_013947.1"/>
</dbReference>
<dbReference type="AlphaFoldDB" id="D3PY95"/>
<dbReference type="OrthoDB" id="5194430at2"/>
<proteinExistence type="predicted"/>
<reference evidence="2 3" key="1">
    <citation type="journal article" date="2009" name="Stand. Genomic Sci.">
        <title>Complete genome sequence of Stackebrandtia nassauensis type strain (LLR-40K-21).</title>
        <authorList>
            <person name="Munk C."/>
            <person name="Lapidus A."/>
            <person name="Copeland A."/>
            <person name="Jando M."/>
            <person name="Mayilraj S."/>
            <person name="Glavina Del Rio T."/>
            <person name="Nolan M."/>
            <person name="Chen F."/>
            <person name="Lucas S."/>
            <person name="Tice H."/>
            <person name="Cheng J.F."/>
            <person name="Han C."/>
            <person name="Detter J.C."/>
            <person name="Bruce D."/>
            <person name="Goodwin L."/>
            <person name="Chain P."/>
            <person name="Pitluck S."/>
            <person name="Goker M."/>
            <person name="Ovchinikova G."/>
            <person name="Pati A."/>
            <person name="Ivanova N."/>
            <person name="Mavromatis K."/>
            <person name="Chen A."/>
            <person name="Palaniappan K."/>
            <person name="Land M."/>
            <person name="Hauser L."/>
            <person name="Chang Y.J."/>
            <person name="Jeffries C.D."/>
            <person name="Bristow J."/>
            <person name="Eisen J.A."/>
            <person name="Markowitz V."/>
            <person name="Hugenholtz P."/>
            <person name="Kyrpides N.C."/>
            <person name="Klenk H.P."/>
        </authorList>
    </citation>
    <scope>NUCLEOTIDE SEQUENCE [LARGE SCALE GENOMIC DNA]</scope>
    <source>
        <strain evidence="3">DSM 44728 / CIP 108903 / NRRL B-16338 / NBRC 102104 / LLR-40K-21</strain>
    </source>
</reference>